<keyword evidence="6" id="KW-0333">Golgi apparatus</keyword>
<evidence type="ECO:0000256" key="1">
    <source>
        <dbReference type="ARBA" id="ARBA00004541"/>
    </source>
</evidence>
<dbReference type="Gene3D" id="1.10.8.270">
    <property type="entry name" value="putative rabgap domain of human tbc1 domain family member 14 like domains"/>
    <property type="match status" value="1"/>
</dbReference>
<evidence type="ECO:0000256" key="2">
    <source>
        <dbReference type="ARBA" id="ARBA00004555"/>
    </source>
</evidence>
<dbReference type="RefSeq" id="XP_033784441.1">
    <property type="nucleotide sequence ID" value="XM_033928550.1"/>
</dbReference>
<name>A0A6P8QCB2_GEOSA</name>
<dbReference type="GO" id="GO:0031267">
    <property type="term" value="F:small GTPase binding"/>
    <property type="evidence" value="ECO:0007669"/>
    <property type="project" value="TreeGrafter"/>
</dbReference>
<keyword evidence="5" id="KW-0007">Acetylation</keyword>
<dbReference type="InterPro" id="IPR000195">
    <property type="entry name" value="Rab-GAP-TBC_dom"/>
</dbReference>
<dbReference type="FunFam" id="1.10.472.80:FF:000019">
    <property type="entry name" value="USP6 N-terminal like"/>
    <property type="match status" value="1"/>
</dbReference>
<dbReference type="Pfam" id="PF00566">
    <property type="entry name" value="RabGAP-TBC"/>
    <property type="match status" value="1"/>
</dbReference>
<dbReference type="Gene3D" id="1.10.472.80">
    <property type="entry name" value="Ypt/Rab-GAP domain of gyp1p, domain 3"/>
    <property type="match status" value="1"/>
</dbReference>
<protein>
    <recommendedName>
        <fullName evidence="10">USP6 N-terminal-like protein</fullName>
    </recommendedName>
</protein>
<dbReference type="AlphaFoldDB" id="A0A6P8QCB2"/>
<feature type="compositionally biased region" description="Polar residues" evidence="11">
    <location>
        <begin position="496"/>
        <end position="508"/>
    </location>
</feature>
<evidence type="ECO:0000256" key="11">
    <source>
        <dbReference type="SAM" id="MobiDB-lite"/>
    </source>
</evidence>
<dbReference type="SUPFAM" id="SSF47923">
    <property type="entry name" value="Ypt/Rab-GAP domain of gyp1p"/>
    <property type="match status" value="2"/>
</dbReference>
<dbReference type="InterPro" id="IPR050302">
    <property type="entry name" value="Rab_GAP_TBC_domain"/>
</dbReference>
<comment type="subunit">
    <text evidence="9">Interacts with EPS8.</text>
</comment>
<keyword evidence="13" id="KW-1185">Reference proteome</keyword>
<dbReference type="Proteomes" id="UP000515159">
    <property type="component" value="Chromosome 19"/>
</dbReference>
<evidence type="ECO:0000256" key="8">
    <source>
        <dbReference type="ARBA" id="ARBA00059926"/>
    </source>
</evidence>
<comment type="function">
    <text evidence="8">Acts as a GTPase-activating protein for RAB5A and RAB43. Involved in receptor trafficking. In complex with EPS8 inhibits internalization of EGFR. Involved in retrograde transport from the endocytic pathway to the Golgi apparatus. Involved in the transport of Shiga toxin from early and recycling endosomes to the trans-Golgi network. Required for structural integrity of the Golgi complex.</text>
</comment>
<dbReference type="GO" id="GO:0031410">
    <property type="term" value="C:cytoplasmic vesicle"/>
    <property type="evidence" value="ECO:0007669"/>
    <property type="project" value="UniProtKB-SubCell"/>
</dbReference>
<dbReference type="Gene3D" id="1.10.10.750">
    <property type="entry name" value="Ypt/Rab-GAP domain of gyp1p, domain 1"/>
    <property type="match status" value="1"/>
</dbReference>
<feature type="compositionally biased region" description="Polar residues" evidence="11">
    <location>
        <begin position="528"/>
        <end position="548"/>
    </location>
</feature>
<dbReference type="InParanoid" id="A0A6P8QCB2"/>
<dbReference type="FunFam" id="1.10.8.270:FF:000010">
    <property type="entry name" value="Putative USP6 N-terminal-like protein"/>
    <property type="match status" value="1"/>
</dbReference>
<evidence type="ECO:0000256" key="10">
    <source>
        <dbReference type="ARBA" id="ARBA00070172"/>
    </source>
</evidence>
<dbReference type="GO" id="GO:0005794">
    <property type="term" value="C:Golgi apparatus"/>
    <property type="evidence" value="ECO:0007669"/>
    <property type="project" value="UniProtKB-SubCell"/>
</dbReference>
<sequence>MKKDIEALLAKERAEIISKYEKGRHEGAQIDPWEDSNFTLYKVTDRFGFMHEQELPVRSAVEEKSCDLEVSFSLKLKLQEIERVDKWLKMLRKWDKYQSSEKMFRRVYKGIPLQMRGQVWALLLDLETVKAANTGKYERMKEQAKLYSTEIKQIDLDINRTFRNHIMFRDRYGVKQQALFDVLSAYSVYNMEVSYCQGISQIAAVLLMYLNEEDAFWALAQLLTNQKHAMHGFFIPGFPKLQRFQGHHDQIIGKLIPKLKKHMDKEQMSTGIYTTKWFLQCFLDRTPFTLTLRLWDIYILEGERVLTAMAYTILKLHKKHLLKMSLEELREFLQEKIARSLSYDDDIVVDHLQASMTELRKIKLDLPLPAKPEEFPKKPLGQEMAIDLLPVQPYLAVSSFPEDTATGIDTKEATPRISSVNVNTVSSQEDKTTVLSPHNRTLSPALPILDRIPKAEVNLHAVLMEKSDHNEVQLFLEETEAFSSKKSIHEIPMQGASPQNVRATQSFPSKEEFPTEVDDSGGGPPENLQATMTQTFSPLQETNSSRSAGNIEVHSKNQKQILPQPHLNEVTNSSAGSSDFYRTKSQSDLHIKSMDILSEAVPEVMLPTTSSPILEEFDALKNCPAVQQGKAAVSSSMELLQEDGLSLDNQELGPSPPSNGLVTTHKPSCLHKFSMEQITLPFFDHKEKRRPSNISQYDNLFDWEQGYKLSMTSTPDSESDVYKSSSFCEVLDLHQFSGRSKGCMKARLLNKSNSFPWRPSGSVPVLCIQDIDNPLLSGSIFSRSKSSATIHGQSSFFRIVKTTTPLHMACATGQDFFSVKQMALHKGVHCVVSCPQGGEPNKYPNKMTNIVETACINDQELVTSVKKALLLPPPQVPKRPLQQPVVSKAHSYDNFCSNCTSLAQMSKSVTF</sequence>
<evidence type="ECO:0000256" key="4">
    <source>
        <dbReference type="ARBA" id="ARBA00022553"/>
    </source>
</evidence>
<keyword evidence="3" id="KW-0343">GTPase activation</keyword>
<gene>
    <name evidence="14" type="primary">LOC117352238</name>
</gene>
<organism evidence="13 14">
    <name type="scientific">Geotrypetes seraphini</name>
    <name type="common">Gaboon caecilian</name>
    <name type="synonym">Caecilia seraphini</name>
    <dbReference type="NCBI Taxonomy" id="260995"/>
    <lineage>
        <taxon>Eukaryota</taxon>
        <taxon>Metazoa</taxon>
        <taxon>Chordata</taxon>
        <taxon>Craniata</taxon>
        <taxon>Vertebrata</taxon>
        <taxon>Euteleostomi</taxon>
        <taxon>Amphibia</taxon>
        <taxon>Gymnophiona</taxon>
        <taxon>Geotrypetes</taxon>
    </lineage>
</organism>
<dbReference type="PANTHER" id="PTHR47219">
    <property type="entry name" value="RAB GTPASE-ACTIVATING PROTEIN 1-LIKE"/>
    <property type="match status" value="1"/>
</dbReference>
<evidence type="ECO:0000256" key="6">
    <source>
        <dbReference type="ARBA" id="ARBA00023034"/>
    </source>
</evidence>
<dbReference type="SMART" id="SM00164">
    <property type="entry name" value="TBC"/>
    <property type="match status" value="1"/>
</dbReference>
<evidence type="ECO:0000313" key="14">
    <source>
        <dbReference type="RefSeq" id="XP_033784441.1"/>
    </source>
</evidence>
<feature type="region of interest" description="Disordered" evidence="11">
    <location>
        <begin position="494"/>
        <end position="579"/>
    </location>
</feature>
<dbReference type="KEGG" id="gsh:117352238"/>
<dbReference type="OrthoDB" id="294251at2759"/>
<evidence type="ECO:0000259" key="12">
    <source>
        <dbReference type="PROSITE" id="PS50086"/>
    </source>
</evidence>
<dbReference type="GeneID" id="117352238"/>
<evidence type="ECO:0000256" key="9">
    <source>
        <dbReference type="ARBA" id="ARBA00064037"/>
    </source>
</evidence>
<proteinExistence type="predicted"/>
<evidence type="ECO:0000256" key="7">
    <source>
        <dbReference type="ARBA" id="ARBA00023329"/>
    </source>
</evidence>
<dbReference type="InterPro" id="IPR035969">
    <property type="entry name" value="Rab-GAP_TBC_sf"/>
</dbReference>
<evidence type="ECO:0000256" key="5">
    <source>
        <dbReference type="ARBA" id="ARBA00022990"/>
    </source>
</evidence>
<evidence type="ECO:0000256" key="3">
    <source>
        <dbReference type="ARBA" id="ARBA00022468"/>
    </source>
</evidence>
<feature type="domain" description="Rab-GAP TBC" evidence="12">
    <location>
        <begin position="110"/>
        <end position="302"/>
    </location>
</feature>
<keyword evidence="4" id="KW-0597">Phosphoprotein</keyword>
<dbReference type="GO" id="GO:0005096">
    <property type="term" value="F:GTPase activator activity"/>
    <property type="evidence" value="ECO:0007669"/>
    <property type="project" value="UniProtKB-KW"/>
</dbReference>
<dbReference type="PANTHER" id="PTHR47219:SF25">
    <property type="entry name" value="RAB-GAP TBC DOMAIN-CONTAINING PROTEIN"/>
    <property type="match status" value="1"/>
</dbReference>
<reference evidence="14" key="1">
    <citation type="submission" date="2025-08" db="UniProtKB">
        <authorList>
            <consortium name="RefSeq"/>
        </authorList>
    </citation>
    <scope>IDENTIFICATION</scope>
</reference>
<accession>A0A6P8QCB2</accession>
<dbReference type="PROSITE" id="PS50086">
    <property type="entry name" value="TBC_RABGAP"/>
    <property type="match status" value="1"/>
</dbReference>
<evidence type="ECO:0000313" key="13">
    <source>
        <dbReference type="Proteomes" id="UP000515159"/>
    </source>
</evidence>
<dbReference type="FunFam" id="1.10.10.750:FF:000001">
    <property type="entry name" value="TBC1 domain family member 10A"/>
    <property type="match status" value="1"/>
</dbReference>
<comment type="subcellular location">
    <subcellularLocation>
        <location evidence="1">Cytoplasmic vesicle</location>
    </subcellularLocation>
    <subcellularLocation>
        <location evidence="2">Golgi apparatus</location>
    </subcellularLocation>
</comment>
<keyword evidence="7" id="KW-0968">Cytoplasmic vesicle</keyword>